<dbReference type="InterPro" id="IPR036736">
    <property type="entry name" value="ACP-like_sf"/>
</dbReference>
<proteinExistence type="predicted"/>
<evidence type="ECO:0000256" key="4">
    <source>
        <dbReference type="ARBA" id="ARBA00022679"/>
    </source>
</evidence>
<keyword evidence="3" id="KW-0597">Phosphoprotein</keyword>
<feature type="domain" description="Carrier" evidence="10">
    <location>
        <begin position="7325"/>
        <end position="7400"/>
    </location>
</feature>
<feature type="region of interest" description="C-terminal hotdog fold" evidence="8">
    <location>
        <begin position="6700"/>
        <end position="6841"/>
    </location>
</feature>
<dbReference type="SUPFAM" id="SSF52151">
    <property type="entry name" value="FabD/lysophospholipase-like"/>
    <property type="match status" value="5"/>
</dbReference>
<evidence type="ECO:0000256" key="7">
    <source>
        <dbReference type="ARBA" id="ARBA00023315"/>
    </source>
</evidence>
<dbReference type="InterPro" id="IPR049551">
    <property type="entry name" value="PKS_DH_C"/>
</dbReference>
<dbReference type="Pfam" id="PF00698">
    <property type="entry name" value="Acyl_transf_1"/>
    <property type="match status" value="5"/>
</dbReference>
<dbReference type="InterPro" id="IPR036291">
    <property type="entry name" value="NAD(P)-bd_dom_sf"/>
</dbReference>
<dbReference type="Pfam" id="PF14765">
    <property type="entry name" value="PS-DH"/>
    <property type="match status" value="1"/>
</dbReference>
<dbReference type="Gene3D" id="3.10.129.110">
    <property type="entry name" value="Polyketide synthase dehydratase"/>
    <property type="match status" value="1"/>
</dbReference>
<feature type="domain" description="Ketosynthase family 3 (KS3)" evidence="11">
    <location>
        <begin position="26"/>
        <end position="451"/>
    </location>
</feature>
<gene>
    <name evidence="13" type="ORF">SGFS_005430</name>
</gene>
<reference evidence="13 14" key="1">
    <citation type="journal article" date="2010" name="ChemBioChem">
        <title>Cloning and characterization of the biosynthetic gene cluster of 16-membered macrolide antibiotic FD-891: involvement of a dual functional cytochrome P450 monooxygenase catalyzing epoxidation and hydroxylation.</title>
        <authorList>
            <person name="Kudo F."/>
            <person name="Motegi A."/>
            <person name="Mizoue K."/>
            <person name="Eguchi T."/>
        </authorList>
    </citation>
    <scope>NUCLEOTIDE SEQUENCE [LARGE SCALE GENOMIC DNA]</scope>
    <source>
        <strain evidence="13 14">A-8890</strain>
    </source>
</reference>
<evidence type="ECO:0000313" key="14">
    <source>
        <dbReference type="Proteomes" id="UP001321542"/>
    </source>
</evidence>
<feature type="domain" description="Ketosynthase family 3 (KS3)" evidence="11">
    <location>
        <begin position="4084"/>
        <end position="4514"/>
    </location>
</feature>
<dbReference type="SMART" id="SM00822">
    <property type="entry name" value="PKS_KR"/>
    <property type="match status" value="4"/>
</dbReference>
<dbReference type="InterPro" id="IPR009081">
    <property type="entry name" value="PP-bd_ACP"/>
</dbReference>
<feature type="domain" description="Ketosynthase family 3 (KS3)" evidence="11">
    <location>
        <begin position="5655"/>
        <end position="6081"/>
    </location>
</feature>
<evidence type="ECO:0000259" key="12">
    <source>
        <dbReference type="PROSITE" id="PS52019"/>
    </source>
</evidence>
<dbReference type="InterPro" id="IPR014043">
    <property type="entry name" value="Acyl_transferase_dom"/>
</dbReference>
<keyword evidence="7" id="KW-0012">Acyltransferase</keyword>
<dbReference type="Pfam" id="PF18369">
    <property type="entry name" value="PKS_DE"/>
    <property type="match status" value="2"/>
</dbReference>
<dbReference type="EMBL" id="AP018448">
    <property type="protein sequence ID" value="BBC29252.1"/>
    <property type="molecule type" value="Genomic_DNA"/>
</dbReference>
<dbReference type="Pfam" id="PF21089">
    <property type="entry name" value="PKS_DH_N"/>
    <property type="match status" value="1"/>
</dbReference>
<dbReference type="PANTHER" id="PTHR43775">
    <property type="entry name" value="FATTY ACID SYNTHASE"/>
    <property type="match status" value="1"/>
</dbReference>
<dbReference type="SUPFAM" id="SSF55048">
    <property type="entry name" value="Probable ACP-binding domain of malonyl-CoA ACP transacylase"/>
    <property type="match status" value="5"/>
</dbReference>
<dbReference type="InterPro" id="IPR042104">
    <property type="entry name" value="PKS_dehydratase_sf"/>
</dbReference>
<accession>A0ABM7F0K8</accession>
<dbReference type="Pfam" id="PF08659">
    <property type="entry name" value="KR"/>
    <property type="match status" value="4"/>
</dbReference>
<organism evidence="13 14">
    <name type="scientific">Streptomyces graminofaciens</name>
    <dbReference type="NCBI Taxonomy" id="68212"/>
    <lineage>
        <taxon>Bacteria</taxon>
        <taxon>Bacillati</taxon>
        <taxon>Actinomycetota</taxon>
        <taxon>Actinomycetes</taxon>
        <taxon>Kitasatosporales</taxon>
        <taxon>Streptomycetaceae</taxon>
        <taxon>Streptomyces</taxon>
    </lineage>
</organism>
<comment type="pathway">
    <text evidence="1">Antibiotic biosynthesis.</text>
</comment>
<dbReference type="InterPro" id="IPR057326">
    <property type="entry name" value="KR_dom"/>
</dbReference>
<dbReference type="Gene3D" id="3.30.70.3290">
    <property type="match status" value="5"/>
</dbReference>
<dbReference type="Pfam" id="PF02801">
    <property type="entry name" value="Ketoacyl-synt_C"/>
    <property type="match status" value="5"/>
</dbReference>
<dbReference type="Pfam" id="PF00550">
    <property type="entry name" value="PP-binding"/>
    <property type="match status" value="5"/>
</dbReference>
<evidence type="ECO:0000256" key="9">
    <source>
        <dbReference type="SAM" id="MobiDB-lite"/>
    </source>
</evidence>
<feature type="active site" description="Proton acceptor; for dehydratase activity" evidence="8">
    <location>
        <position position="6593"/>
    </location>
</feature>
<dbReference type="SUPFAM" id="SSF51735">
    <property type="entry name" value="NAD(P)-binding Rossmann-fold domains"/>
    <property type="match status" value="8"/>
</dbReference>
<dbReference type="PROSITE" id="PS52019">
    <property type="entry name" value="PKS_MFAS_DH"/>
    <property type="match status" value="1"/>
</dbReference>
<dbReference type="PROSITE" id="PS52004">
    <property type="entry name" value="KS3_2"/>
    <property type="match status" value="5"/>
</dbReference>
<dbReference type="Pfam" id="PF00109">
    <property type="entry name" value="ketoacyl-synt"/>
    <property type="match status" value="5"/>
</dbReference>
<dbReference type="SMART" id="SM01294">
    <property type="entry name" value="PKS_PP_betabranch"/>
    <property type="match status" value="5"/>
</dbReference>
<feature type="domain" description="Ketosynthase family 3 (KS3)" evidence="11">
    <location>
        <begin position="1038"/>
        <end position="1454"/>
    </location>
</feature>
<evidence type="ECO:0000256" key="3">
    <source>
        <dbReference type="ARBA" id="ARBA00022553"/>
    </source>
</evidence>
<dbReference type="InterPro" id="IPR032821">
    <property type="entry name" value="PKS_assoc"/>
</dbReference>
<dbReference type="SMART" id="SM00827">
    <property type="entry name" value="PKS_AT"/>
    <property type="match status" value="5"/>
</dbReference>
<protein>
    <submittedName>
        <fullName evidence="13">Polyketide synthase</fullName>
    </submittedName>
</protein>
<feature type="domain" description="Ketosynthase family 3 (KS3)" evidence="11">
    <location>
        <begin position="2538"/>
        <end position="2964"/>
    </location>
</feature>
<evidence type="ECO:0000256" key="1">
    <source>
        <dbReference type="ARBA" id="ARBA00004792"/>
    </source>
</evidence>
<feature type="domain" description="Carrier" evidence="10">
    <location>
        <begin position="2442"/>
        <end position="2517"/>
    </location>
</feature>
<dbReference type="InterPro" id="IPR020807">
    <property type="entry name" value="PKS_DH"/>
</dbReference>
<dbReference type="InterPro" id="IPR020841">
    <property type="entry name" value="PKS_Beta-ketoAc_synthase_dom"/>
</dbReference>
<feature type="region of interest" description="N-terminal hotdog fold" evidence="8">
    <location>
        <begin position="6561"/>
        <end position="6685"/>
    </location>
</feature>
<dbReference type="NCBIfam" id="NF045894">
    <property type="entry name" value="PKS_plus_SDR"/>
    <property type="match status" value="2"/>
</dbReference>
<feature type="domain" description="PKS/mFAS DH" evidence="12">
    <location>
        <begin position="6561"/>
        <end position="6841"/>
    </location>
</feature>
<dbReference type="SUPFAM" id="SSF47336">
    <property type="entry name" value="ACP-like"/>
    <property type="match status" value="5"/>
</dbReference>
<keyword evidence="4" id="KW-0808">Transferase</keyword>
<dbReference type="InterPro" id="IPR041618">
    <property type="entry name" value="PKS_DE"/>
</dbReference>
<evidence type="ECO:0000256" key="6">
    <source>
        <dbReference type="ARBA" id="ARBA00023268"/>
    </source>
</evidence>
<dbReference type="Gene3D" id="3.40.47.10">
    <property type="match status" value="5"/>
</dbReference>
<dbReference type="PANTHER" id="PTHR43775:SF51">
    <property type="entry name" value="INACTIVE PHENOLPHTHIOCEROL SYNTHESIS POLYKETIDE SYNTHASE TYPE I PKS1-RELATED"/>
    <property type="match status" value="1"/>
</dbReference>
<dbReference type="InterPro" id="IPR013968">
    <property type="entry name" value="PKS_KR"/>
</dbReference>
<dbReference type="Gene3D" id="6.10.140.1830">
    <property type="match status" value="2"/>
</dbReference>
<dbReference type="PROSITE" id="PS00606">
    <property type="entry name" value="KS3_1"/>
    <property type="match status" value="4"/>
</dbReference>
<dbReference type="InterPro" id="IPR049900">
    <property type="entry name" value="PKS_mFAS_DH"/>
</dbReference>
<name>A0ABM7F0K8_9ACTN</name>
<dbReference type="Proteomes" id="UP001321542">
    <property type="component" value="Chromosome"/>
</dbReference>
<keyword evidence="6" id="KW-0511">Multifunctional enzyme</keyword>
<dbReference type="Gene3D" id="3.40.50.11460">
    <property type="match status" value="1"/>
</dbReference>
<dbReference type="SMART" id="SM00823">
    <property type="entry name" value="PKS_PP"/>
    <property type="match status" value="5"/>
</dbReference>
<dbReference type="InterPro" id="IPR016035">
    <property type="entry name" value="Acyl_Trfase/lysoPLipase"/>
</dbReference>
<dbReference type="InterPro" id="IPR014031">
    <property type="entry name" value="Ketoacyl_synth_C"/>
</dbReference>
<feature type="domain" description="Carrier" evidence="10">
    <location>
        <begin position="3988"/>
        <end position="4063"/>
    </location>
</feature>
<feature type="domain" description="Carrier" evidence="10">
    <location>
        <begin position="5561"/>
        <end position="5636"/>
    </location>
</feature>
<dbReference type="SMART" id="SM00825">
    <property type="entry name" value="PKS_KS"/>
    <property type="match status" value="5"/>
</dbReference>
<dbReference type="InterPro" id="IPR006162">
    <property type="entry name" value="Ppantetheine_attach_site"/>
</dbReference>
<dbReference type="InterPro" id="IPR016036">
    <property type="entry name" value="Malonyl_transacylase_ACP-bd"/>
</dbReference>
<dbReference type="SMART" id="SM00826">
    <property type="entry name" value="PKS_DH"/>
    <property type="match status" value="1"/>
</dbReference>
<dbReference type="Pfam" id="PF16197">
    <property type="entry name" value="KAsynt_C_assoc"/>
    <property type="match status" value="5"/>
</dbReference>
<evidence type="ECO:0000259" key="11">
    <source>
        <dbReference type="PROSITE" id="PS52004"/>
    </source>
</evidence>
<dbReference type="InterPro" id="IPR049552">
    <property type="entry name" value="PKS_DH_N"/>
</dbReference>
<dbReference type="CDD" id="cd08956">
    <property type="entry name" value="KR_3_FAS_SDR_x"/>
    <property type="match status" value="1"/>
</dbReference>
<feature type="region of interest" description="Disordered" evidence="9">
    <location>
        <begin position="60"/>
        <end position="80"/>
    </location>
</feature>
<dbReference type="Gene3D" id="3.40.50.720">
    <property type="entry name" value="NAD(P)-binding Rossmann-like Domain"/>
    <property type="match status" value="4"/>
</dbReference>
<evidence type="ECO:0000256" key="2">
    <source>
        <dbReference type="ARBA" id="ARBA00022450"/>
    </source>
</evidence>
<reference evidence="13 14" key="2">
    <citation type="journal article" date="2023" name="ChemBioChem">
        <title>Acyltransferase Domain Exchange between Two Independent Type I Polyketide Synthases in the Same Producer Strain of Macrolide Antibiotics.</title>
        <authorList>
            <person name="Kudo F."/>
            <person name="Kishikawa K."/>
            <person name="Tsuboi K."/>
            <person name="Kido T."/>
            <person name="Usui T."/>
            <person name="Hashimoto J."/>
            <person name="Shin-Ya K."/>
            <person name="Miyanaga A."/>
            <person name="Eguchi T."/>
        </authorList>
    </citation>
    <scope>NUCLEOTIDE SEQUENCE [LARGE SCALE GENOMIC DNA]</scope>
    <source>
        <strain evidence="13 14">A-8890</strain>
    </source>
</reference>
<dbReference type="InterPro" id="IPR016039">
    <property type="entry name" value="Thiolase-like"/>
</dbReference>
<dbReference type="Gene3D" id="3.40.366.10">
    <property type="entry name" value="Malonyl-Coenzyme A Acyl Carrier Protein, domain 2"/>
    <property type="match status" value="5"/>
</dbReference>
<evidence type="ECO:0000256" key="8">
    <source>
        <dbReference type="PROSITE-ProRule" id="PRU01363"/>
    </source>
</evidence>
<dbReference type="InterPro" id="IPR018201">
    <property type="entry name" value="Ketoacyl_synth_AS"/>
</dbReference>
<dbReference type="PROSITE" id="PS00012">
    <property type="entry name" value="PHOSPHOPANTETHEINE"/>
    <property type="match status" value="4"/>
</dbReference>
<feature type="domain" description="Carrier" evidence="10">
    <location>
        <begin position="945"/>
        <end position="1020"/>
    </location>
</feature>
<dbReference type="InterPro" id="IPR020806">
    <property type="entry name" value="PKS_PP-bd"/>
</dbReference>
<dbReference type="SUPFAM" id="SSF53901">
    <property type="entry name" value="Thiolase-like"/>
    <property type="match status" value="5"/>
</dbReference>
<keyword evidence="5" id="KW-0045">Antibiotic biosynthesis</keyword>
<dbReference type="InterPro" id="IPR001227">
    <property type="entry name" value="Ac_transferase_dom_sf"/>
</dbReference>
<dbReference type="Gene3D" id="1.10.1200.10">
    <property type="entry name" value="ACP-like"/>
    <property type="match status" value="5"/>
</dbReference>
<sequence length="7481" mass="779174">MNHIPVNRGVCLMGRSQNSEFETASDEPIAVIGLSCRLPKASGPQELWQLLDDGASAVTRVPADRETPPSTEEESADGEAAGARWGGFLDRVDTFDAGFFGISPREAAAMDPQQRLVLELSWEALEGAGLVPATLRDTGLGVFVGAARDDYATLYRRREGRAVDHHAMTGLHRSLIANRISYALGAHGPSMVVDTGQSSSLVAVHLACESLRRGESDIALAGGVNLNIAAESARETAAFGGLSPDGQCFTFDARANGFVRGEGGGLVVLKTLRRALADGDLVHGVILASAVNNDGPSDTLTTPSRRAQESLLTRVYRRAGVTPTEVGYVELHGTGTKVGDPIEAAALGAVLGTGRDTPLPVGSIKTNIGHLEGAAGIAGLIKALLQLRRRRLVPSLNFSTPNPDIPLDALNLRVQQESAPWATPSGGGRTLVAGVSSFGMGGTNCHVVVSAAPVPEDGETTSEAGATGPDSGPALLPWVVSARSPQALRDQAGRLAAWADSPAGREASPVDIGWSLATSRTHFEYRAVVSGSDRDELVASLRALASGSPVTAAGAVDGGGRLGLVFSGQGSQRAGMGRELYVAFPVFAEAFDEVCGVLDEVMGALPPSEGWAGSLREVMFEVSSDLLDETGFTQPALFAFEVALYRLLESWGVAGEVVAGHSVGEIAAVHVAGVLSLADACALVAARGRLMQGLPSGGAMVAVEASEEEVTALLAGREGEVGIGAVNGPRSVVVSGGVAVVEEVAAHFAGLGRRARRLKVSHAFHSPLMDPMLEDFGRVVAGLSFAVPELTVVSGLTGAVVSADELCSVGYWVRHAREAVRFADAVGAMAGVGVGRFVEVGPGGVLSALVRECLAEGGAGSVVAAVRGNRAEPVALLSAVGELFADGYPVDWTAYFAGWPAARVELPTYAFQRSRHWLENVPELAVSTTPPAVPREPVTPDSDHPDPVETVRQLTAHVLGLTAAADVEMTRSFKDLGFDSLMSVELRDRLCAATGLSLATTLLYDHPSPAETAEFVRARLTGDEAAAVEVVAARAVEDEPIAVVAMSCRFPGGVRTPEDLWELVRDRVDAVSVFPSDRGWNADAGLFPPAGGFLYDGHHFDAEFFGISPREALAMDPQQRLLLETSWEAFERAGIDPVSLRGSRTGVFVGATAQDYTPKLGEPADGLEGHLLTGGTVSVASGRISYFLGLEGPAVTVDTACSSSLVSLHLACRSLRQGETTLALAGGVTLMATPGMFAEFSRQGGLAADGRCKAFAEAADGTGWAEGVGLVLLERLSDARRNGHPVLAVVRGSAVNQDGASNGLTAPNGPSQQRVIRQALADARLAPADVDLMEAHGTGTRLGDPIEAQALLATYGQGRSGDRPLWLGSVKSNIGHTQAAAGVAGLIKTVMAMRHGTMPATLHVDRPSSHVDWSTGAVELLTEAQPWPDTERPRRAAVSSFGVSGTNAHVILEQATEPAALDAAPDAIVSDAVVAWPLSARDVGALREQAVRLVARVTGDPYVRPADVGHSLAATRSSFEHRAVVVGRERAELLAGLEALASGETAANLATGRASADGAGKVVFVFPGQGSQWPGMGLELAAHSPVFAAVLEDCGRALAAYVDWDGHTLHEVLAQEDGAPSLERVDVVQPALWAVMVALAALWRSHGVQPDAVVGHSQGEIAAACVAGALTLDEAAQVVSLRSRAITALAGAGQMVSVPLPEADTAEWIRPWADAGQIGIAAVNGPGSTVVSGDSAAMDELMEALAAQDVRARRIPVDYASHSPQVARIRDELLHALDGLTPRPATVPVFSTVTGEWLDDTTPMDAEYWYRNLRQTVRFEEAVRALADSGCGVFIEASPHPVLTIGVQETLDVLDRTGVVTGSLRRQKGGPDRFLSSLAQVHTHGGRVDWDTVFAGTGATRTDLPTYPFQRHRYWLERPQAPAVAPAASPAASVSETDSTRYRVVFKPLPEPTAARLSGTWLLVVPDTDEPDARVDAVTGALVTAGATVERIVVEAGADRADLAELLAALATDVGGVRGVVSLLALSEDADAMRPSVPSGLASTLTLVQALGDADVSAPLWCLTRGAVSVGASDRLDSPVQALVWGLGRAAAVEHPERWGGLLDLPATLTGRVLDRLVGVLAADGDEDQVAVRAAGVFGRRLVRGNSAPTRIDHSWQAGGTVLVTGGTGALGARVARWLVDSGAEHVVVASRQGADAPGADRLRDELTGLGARVTPVACDVSDRSAVAELVDRCAEQGDPIRAVVHTAGVGVTKPLADTTPDDLAVSFDAKVAGATHLADALGADLDAFVLFSSAAGVWGSGGQGAYGAANAYLDALAAQRAADGLAATAVAWGPWDGGGMSADAAVIDMDALRRSGLTAMDPDRAIDALDRALTDGETALTVVDVDWTRFAEVFTTARRSPLLADLPEAARLVGPAPTARENSSPVAARLAKASSAAEGRRVLLDLVRGRVADVLGHATPDTIRADRPFKDLGFNSLMTLELRSGLNEATGLRLSATTLFDHPTPSALAEHLAGELLGTPRAEAGPEMPATAPEVTEDPIAIVAMSCRFPGGVGSPEALWRLVADRRDVISGMPADRGWDIDGIYDPVPGVPGRTYTRQGGFLDGVGEFDAEFFGISPREATAMDPQQRLLLETSWEAFERAGIDPTQLRGDSVGVFVGCTGQDYVPRLHETSDELGGYALTGAAGSVASGRVAYTFGLEGPAVTVDTGCSASLVALHLAVQSLSRGECSLALAGGVTVMSNPGTFIEFSRQRGLAADGRCKAFSDSADGTGWAEGVGMLLVERLSDARRNGHEVLAVVRGSAINQDGASNGLTAPNGRSQQRVIRQALASASLTPAEVDVVEAHGTGTKLGDPIEAQALLATYGQDRPAERPLLLGALKSNIGHTQAAAGVAGVIKMVLAMRHGVAPQTLHVEQPTAEVDWSAGAVELLTEARPWPDADRPRRAGVSAFGVGGTNAHVIIEEAQSAPAQERTAPEPPAALPWLVSGATPDALRAQAERLLTHLADQPETHAADVAYSLSLTRSSLDHRAAVVAADRDELLAGLAALAEGRSAPGLVRGAPHSGDRVAFVFPGQGSQWPGMAQELAAAFPAFAARLRACEDALAEFVDWSLTDVLSEAPDAPPLDRVDVVQPVLWAVMVSLAELWRSYGVEPDAVLGHSQGEIAAACVAGALTLQDAARVVALRSKAIVAIAGQGGMLSVPLSREGLRPHLARWQDRLSVAAVNGPETVVLSGDVQAVDGLCAELQGEQIRAKKIQVDYASHSAHVEAIEAELFDALAPITPRAGSVPFFSTVTGDWYDTTGLDAGYWYRNLRQTVELHRATEALVEQGFGVFVESSPHPVLAVGMQDTVEAAGGDAVILGSLRRDDGGPDRFLRSLAEAHTHAVGVDWHALFTDGAGHRVELPTYAFQRKRYWLQDTAPEHRADAPAVDPVDAAFWEAVEREDLDALAGVLDLGTPDDTASLDTVLPALPVLSSWRRKRLDRSTVDAWRYRVEWRRIDDAPAPATLTGTWLVVIPEGYEADERVTASARALAERGADVVEVRVDEAGEDRTALAERLSDTGADTGPVAGVLSFLALAEQGFPQHPEVPTGLALTLHLVQALGDAGIDAPLWSVTSGAVSTGDDEAPSHPVQAHIWGMGRVAALEHSERWGGLVDLPEAPDEQAARRLGAVLADTRGEDQVAIRPSGLYGRRLARAAATEAGERQRWTPRGTVLITGGTGALGAHVARRLAAQGAEHLVLVSRSGEAAPGADDLRTKLGVPVTVAACDIADRDQVAALLARLEADGTPVRTVVHTAGVARLTPLAQTDLAELADVLSGKAAGARHLLELLDLDNLDTFVLFSSIAAAWGVADHGAYAAANAYLDAMALQYRAQGLPVSSVGWGPWDGDGMVSLNKLLARRGIPVIAPDLAITALQQALDERDTYVAVADVDWDRFTQVFTSARPSPLLADFTETAADDRETASATAHGTDSELVRRLNALPEDERAQALQDLVLTEAAAVLGHTTTDALGAVRPYRDLGFDSLTSVEFRNRLRDATGLALPATLVFDHPTPQATTEYLLQRIAGDKPIVDRASSSAVAAVEADDPIAIVAMGCRYPGGVASPEELWELMAAEGDAISGFPTDRGWDLDALYDPDPDRAGHTYVREGGFLHDAAEFDAEFFGISPREASAMDPQQRLLLETSWEAFERAGIDPAALRGSATGVFVGSNYQDYGLGSGSGSQQSSGVSEGHELIGSAPSVLSGRLSYTFGLEGPAVTVDTACSSSLVALHLAVQSLRQGESDLALAGGVAYMANPRAFVGFSRQRGLARDARCKAFADRADGMTLAEGVGLVLLERLSDARRLGHPVLAVVRGSAINQDGASNGLTAPNGPAQQRVIRQALANARLTPSEVDVVEAHGTGTALGDPIEAQALLATYGQERVEGQPLWLGSVKSNIGHTQAAAGVASVIKTVLAMGRGTVPATLHVDRPSSHVDWSAGAVELLTEARAWPENGHPRRAGVSSFGISGTNAHVILEQAPAESGEPPQQDLPVDGESAASVVPWVVSARSVRALQAQAGQLAAWAASPAGEQASPADVAQALATTRTFFEYRTVVVGGDRAELVETLRSLSTDPSAAGTVRRADTDGGGRLGLVFSGQGSQRAGMGRELYVAFPVFAEAFDEVCGVLDEVMGALPPSEGWAGSLREVMFDVAGGSLDETGFTQPALFAFEVALYRLLESWGVAGEVVAGHSVGEIAAVHVAGVLSLADACALVAARGRLMQGLPSGGAMVAVEASEEEVTALLAGREGEVGIGAVNGPRSVVVSGGVAVVEEVAAHFAGLGRRARRLKVSHAFHSPLMDPMLEDFGRVVAGLSFAVPELTVVSGLTGAVVSADELCSVGYWVRHAREAVRFADAVGAMAGVGVGRFVEVGPGGVLSALVRECLAEGGAGSVVAAVRGNRAEPVALVSAVGELFADGYPVDWTAYFAGWPAARVELPTYAFQRSRYWLEELAGTAVRRTEAGGQDEVDAAFWEAVEQGDLSSLGTGEGVDGEARLADVLPVLSSWRRQAGQVSLADSWRYRVTWNALPEPGVASFGGTWLLLAPAGSEAAGSLVRSLAEAMAEHGAEVVTVDLGHPDSDRARDALAEQITGRLDGLAPGQVGGVVSLLALAEGTDPHHPTVSRGLALTLSAVQALGDAGVTAPLWCLTRGAVSAGATSGPDEPVQAQVWGLGRVAALEHPDRWGGLLDLPEQVDSRTVRRLVRALAAGHRPGGEDQIALRTAGVLARRLVQDAAPAGDSVAWTPSGTVLVTGGTGAVGGHVARWLAARGAERVVLVSRRGPEAPGAQALHDELTEAGVRVRLVACDLRDQEAVTALVAGLADEGDLTAVVHAAGVLDDGVLASLSVERCAEVLAAKAQAAHHLDLATREVDLDAFVLFSSASGVLGSAGQANYAAANAYLDALAELRHALGLPAVSLAWGRWADGGMADQDVVAGRLDRDGWPAMAAEAALNAMARAVTAGRPAVMVADVDWQRFAPAFTAARPSPLLSALPQAQLPTAAAHGPAEGEQSSWASRLAELPAAEQQTALLDLIRGQVASVLGHASVQTIDPARAFKEIGFDSLTAVELRNRLNAATGLALPTTLVFDYPTPEALAEYVGSEVLGTSSSAAVGGPLVVAAVDEPVAIIGMSCRFPGGVQSPEELWDLVAGGRDTISSFPADRGWDIDTLFDPDGERSGTSSTRYGAFLDGAADFDPAFFDIGPREATAMDPQQRLLLETAWEAFERAGIDPAALRGSATGVFTGTNGQDYATLASGAAAEFEGYLGIGNAGSVISGRLAYTFGLEGPAMTVDTACSASLVALHLAAQALRQGECSLALAGGATVMATPGAFVEFSRQRGLAPDGRCKAFSASADGTGWGEGAGMLLLERLSDAERNGHPILAVVRGSAVNQDGASNGLTAPNGPAQQRVIRQALANARLSASEVDVVEAHGTGTKLGDPIEAQALLATYGQDRAEDRPLWLGSVKSNLGHTQAAAGVAGIIKSVMAMRHGTLPATLHVDEPTPEVNWSTGAVELLTESRPWPATDHVRRAAVSSFGVSGTNAHVILEQAADPVAEAESGAALVPDAVPVPWVVSARSADAVREQARRLHTHLMTGREWRPADVGYSLATARSRFEHRAVVLGEDQGELLEALEALAEGRGDSRVRVGAGLAGGRTGFVFAGQGSQRLGMGGRLREMFPVFGEAWDEVVAELDGRLGRPLGEVVFAEEGSEQASLVDRTEFTQPALFAFEVALFRLLESWGVVPDVVAGHSIGELAAAYVAGVLSLSDACALVVARGRLMQALPAGGAMVAVQVTEAEARRLVEGEPSGAVDIAAVNGPESVVIAGDEDVVLRVQEIVRGRGRKTKRLTVSHAFHSPRMEPMLDEFRRVAETVTYHEPRIAVVSAVSGEVAGAELRSAEYWTRHVREAVRFYDAVRCLRSEGVSTFVEVGPDGALSALGQDCLVGEEARGTEFVSTVRAGRDEAESVVAAVGAAHVRGVPVDWAAYYAPYGPRRADLPTYAFEHQRYWLDTSARPGRDATGLGLGSAEHPLLGAAVALADGDGVLLTGRLSLATHPWLADHQVQGAVLFPGTAFVELALRAGEQVGADCVEELTLEVPLVLPERGGVQVQVVVGAADEQGGRPVTVHSRPETGVDEPWTRHATGVLASGAATVPAETGELAVWPPQGATAVDIDGLYDRLVDGGFGYGPVFQGLRAVWRRGSEVFAEVALDDTHRDGAGEFGLHPALLDAALHAIGFGEFVSDGGAGVLPFSWNGVHLYASGADALRVRVSGVGVGANEVALVVADGSGRPVAAVESLVLRPVSADTIAAGAGARQSLFRVGWRQVAVPDQAGAGEWVALDRGAGWAQGEGCEVLPDLAALGSAVSAGRSVPRLVVAHFAADREVPVTAGVRGVTAEGLELIQSWLADERFADSRLVIMTRQAVAVDAGEGVFDLGAAALWGLVRTAQSEQPGRVVLVDVDDLDAVSRVVGIGDEPQLAVRDGRVFVPRLMRAEAIDGVPVWDPEGTLLITGASGALGGVVARHVVREWGVRHLVLASRRGAEAPGMTELVAELGELGASAAPVACDVADRDALAAVLAGIPAVHRLAGVVHAAGVLDDGVVGSLTPERLETVLAPKADAAWHLHELAAELDLSVFVLFSSAASVFGGAGQGNYAAANAFLDALAARRRADGLVATSLSWGLWDQAGGMTGQLGEADVARMSRSGVLPISVGEALPLLDAGVTGGDAWLAPVRLDLAALRQQAIATGGVPALLRDLVRVPNRRKAETGGSSTGGSRSTLLDKLAGLTDAEREQELLDFVCEHTAAVLGHSGAGMVDPGRGFLEAGVDSLAAVELRNRIGGVLGIRLSATLVFDYPSPVLLAGHIGEQLALDEPAPEPMMAAELERLEAAVTAGRFDDASRDEVAVRLRKLLTYFDTVADTARGETDDGDVASASVDELFALLDEELDDR</sequence>
<evidence type="ECO:0000313" key="13">
    <source>
        <dbReference type="EMBL" id="BBC29252.1"/>
    </source>
</evidence>
<evidence type="ECO:0000259" key="10">
    <source>
        <dbReference type="PROSITE" id="PS50075"/>
    </source>
</evidence>
<evidence type="ECO:0000256" key="5">
    <source>
        <dbReference type="ARBA" id="ARBA00023194"/>
    </source>
</evidence>
<keyword evidence="2" id="KW-0596">Phosphopantetheine</keyword>
<dbReference type="InterPro" id="IPR050091">
    <property type="entry name" value="PKS_NRPS_Biosynth_Enz"/>
</dbReference>
<dbReference type="InterPro" id="IPR014030">
    <property type="entry name" value="Ketoacyl_synth_N"/>
</dbReference>
<feature type="active site" description="Proton donor; for dehydratase activity" evidence="8">
    <location>
        <position position="6761"/>
    </location>
</feature>
<dbReference type="CDD" id="cd00833">
    <property type="entry name" value="PKS"/>
    <property type="match status" value="5"/>
</dbReference>
<keyword evidence="14" id="KW-1185">Reference proteome</keyword>
<dbReference type="CDD" id="cd08952">
    <property type="entry name" value="KR_1_SDR_x"/>
    <property type="match status" value="3"/>
</dbReference>
<dbReference type="PROSITE" id="PS50075">
    <property type="entry name" value="CARRIER"/>
    <property type="match status" value="5"/>
</dbReference>